<dbReference type="GO" id="GO:0009927">
    <property type="term" value="F:histidine phosphotransfer kinase activity"/>
    <property type="evidence" value="ECO:0007669"/>
    <property type="project" value="TreeGrafter"/>
</dbReference>
<dbReference type="Pfam" id="PF00512">
    <property type="entry name" value="HisKA"/>
    <property type="match status" value="1"/>
</dbReference>
<dbReference type="PROSITE" id="PS50110">
    <property type="entry name" value="RESPONSE_REGULATORY"/>
    <property type="match status" value="1"/>
</dbReference>
<dbReference type="SMART" id="SM00387">
    <property type="entry name" value="HATPase_c"/>
    <property type="match status" value="1"/>
</dbReference>
<dbReference type="InterPro" id="IPR005467">
    <property type="entry name" value="His_kinase_dom"/>
</dbReference>
<protein>
    <recommendedName>
        <fullName evidence="2">histidine kinase</fullName>
        <ecNumber evidence="2">2.7.13.3</ecNumber>
    </recommendedName>
</protein>
<sequence>MGLTVMDQPGSLAIHPSICSTERERIRELSRYYCALDCPRSLSTPTADDEGLESAQTASKGDEQPSVGSLSTDITLTALAQLGVHRLACNRSYVSIIDGDKQHIIAEATASISLRDENKHLPNDGIYLGARSLDLSFGICPHAISVFTGRDMSYAVDTENITANRTRYIVHDLRQEEAFRNRPYVQAWPYMRFYAEVPLYSPSGFVLGSYCVIDDKPRTEFGEDAVSTLREVADAVARHLEHVRIVHCHRRSERLIKGLTNFVKDHADFDPREVSNDHRLEAMAIASNVGASTPDEKAGPLESTLNHQFGFVTSSSSSLSEEPSPLFFAGPASGPTEPSSLHSDRRSYPGEDKSIDEVLKAGPRPLEEVSNNASQLSLAESSSLGDRIERIFERASVLLRKSMDLDGVVFLDAARSNPSFLPPDDQPGWEPLPKTAVPEFPVAPYPSPLGRSPTSSKKSDLCCDILSKSLKVRKGETLDAKADITFREDLLNLLVTTFPQGQIFNLDESSDSEDYLSYESGVNDSETQDKLMQMATRQLSQILPAANSVLFFPLWDHNKSRWMAGTLVWTQDNHRALGIEELHYFKIFGDSIVSEVSRAHWATTEKSKFDFISSISHELRSPLHGILASAELLQATSLEPAQEEMVKMIEASGLTLLDTTDHLLEFCKINNLTQVKRSRKKKKTNSEESSLVSDFHLGHLVEEVADILYTGQNASEIVSQTVQASSSERARAASFSNDNLTADMSVIIRIEQRNSWLIRSLPGAWRRIVMNLLGNSIKWTKSGFVEVSLSKMRNPIEPRTPIAHLSITDTGSGIAPDFLRHKLFSPFTQEDSLSEGVGLGLSIVRQLVASFNGHVNVKSEVGVGTQVDVYIPVELVNTPETSPASCPSPLRVEHGPESPLRACLVAFNGYPDLQETPTGMLSLESKRKLSIQSTLADVFMSHFGWSVSLAETLSKGQGDIAVIEEAVLRKEAEGLESLDQLALMHGFRFFIVLGSNASFFETFLAPNFVWVSQPFGPQKIQSAIQKILDLGKLQPAPDTLPSMALRPLLLRSEIQSSSTPESLPMTMPPSPGPRRSLAHSHALPIRPSHEPRDVHVLLVDDNDINLRILATFMRKIGCSYETASNGLIALEKYKASKRRFDFVLMDISMPVMDGLVSTSKIRQHEKETGLEPSCIMAVTGVASDAMQQQALTAGINDYLIKPLSLQELKKIMSVT</sequence>
<dbReference type="CDD" id="cd00082">
    <property type="entry name" value="HisKA"/>
    <property type="match status" value="1"/>
</dbReference>
<feature type="modified residue" description="4-aspartylphosphate" evidence="6">
    <location>
        <position position="1146"/>
    </location>
</feature>
<dbReference type="SUPFAM" id="SSF52172">
    <property type="entry name" value="CheY-like"/>
    <property type="match status" value="1"/>
</dbReference>
<dbReference type="SMART" id="SM00388">
    <property type="entry name" value="HisKA"/>
    <property type="match status" value="1"/>
</dbReference>
<reference evidence="11" key="1">
    <citation type="journal article" date="2015" name="Genome Announc.">
        <title>Draft genome sequence of the fungus Penicillium brasilianum MG11.</title>
        <authorList>
            <person name="Horn F."/>
            <person name="Linde J."/>
            <person name="Mattern D.J."/>
            <person name="Walther G."/>
            <person name="Guthke R."/>
            <person name="Brakhage A.A."/>
            <person name="Valiante V."/>
        </authorList>
    </citation>
    <scope>NUCLEOTIDE SEQUENCE [LARGE SCALE GENOMIC DNA]</scope>
    <source>
        <strain evidence="11">MG11</strain>
    </source>
</reference>
<dbReference type="SMART" id="SM00448">
    <property type="entry name" value="REC"/>
    <property type="match status" value="1"/>
</dbReference>
<evidence type="ECO:0000259" key="9">
    <source>
        <dbReference type="PROSITE" id="PS50110"/>
    </source>
</evidence>
<dbReference type="InterPro" id="IPR036097">
    <property type="entry name" value="HisK_dim/P_sf"/>
</dbReference>
<feature type="region of interest" description="Disordered" evidence="7">
    <location>
        <begin position="44"/>
        <end position="69"/>
    </location>
</feature>
<dbReference type="GO" id="GO:0005886">
    <property type="term" value="C:plasma membrane"/>
    <property type="evidence" value="ECO:0007669"/>
    <property type="project" value="TreeGrafter"/>
</dbReference>
<name>A0A0F7TVJ2_PENBI</name>
<dbReference type="Gene3D" id="3.30.450.40">
    <property type="match status" value="1"/>
</dbReference>
<feature type="region of interest" description="Disordered" evidence="7">
    <location>
        <begin position="322"/>
        <end position="352"/>
    </location>
</feature>
<gene>
    <name evidence="10" type="ORF">PMG11_09239</name>
</gene>
<dbReference type="GO" id="GO:0000155">
    <property type="term" value="F:phosphorelay sensor kinase activity"/>
    <property type="evidence" value="ECO:0007669"/>
    <property type="project" value="InterPro"/>
</dbReference>
<dbReference type="Gene3D" id="3.30.565.10">
    <property type="entry name" value="Histidine kinase-like ATPase, C-terminal domain"/>
    <property type="match status" value="1"/>
</dbReference>
<dbReference type="InterPro" id="IPR003661">
    <property type="entry name" value="HisK_dim/P_dom"/>
</dbReference>
<dbReference type="InterPro" id="IPR029016">
    <property type="entry name" value="GAF-like_dom_sf"/>
</dbReference>
<organism evidence="10 11">
    <name type="scientific">Penicillium brasilianum</name>
    <dbReference type="NCBI Taxonomy" id="104259"/>
    <lineage>
        <taxon>Eukaryota</taxon>
        <taxon>Fungi</taxon>
        <taxon>Dikarya</taxon>
        <taxon>Ascomycota</taxon>
        <taxon>Pezizomycotina</taxon>
        <taxon>Eurotiomycetes</taxon>
        <taxon>Eurotiomycetidae</taxon>
        <taxon>Eurotiales</taxon>
        <taxon>Aspergillaceae</taxon>
        <taxon>Penicillium</taxon>
    </lineage>
</organism>
<feature type="domain" description="Histidine kinase" evidence="8">
    <location>
        <begin position="614"/>
        <end position="875"/>
    </location>
</feature>
<proteinExistence type="predicted"/>
<dbReference type="SUPFAM" id="SSF55781">
    <property type="entry name" value="GAF domain-like"/>
    <property type="match status" value="1"/>
</dbReference>
<dbReference type="AlphaFoldDB" id="A0A0F7TVJ2"/>
<dbReference type="SUPFAM" id="SSF47384">
    <property type="entry name" value="Homodimeric domain of signal transducing histidine kinase"/>
    <property type="match status" value="1"/>
</dbReference>
<dbReference type="Proteomes" id="UP000042958">
    <property type="component" value="Unassembled WGS sequence"/>
</dbReference>
<evidence type="ECO:0000313" key="10">
    <source>
        <dbReference type="EMBL" id="CEJ60674.1"/>
    </source>
</evidence>
<keyword evidence="11" id="KW-1185">Reference proteome</keyword>
<evidence type="ECO:0000256" key="5">
    <source>
        <dbReference type="ARBA" id="ARBA00022777"/>
    </source>
</evidence>
<evidence type="ECO:0000256" key="1">
    <source>
        <dbReference type="ARBA" id="ARBA00000085"/>
    </source>
</evidence>
<dbReference type="InterPro" id="IPR036890">
    <property type="entry name" value="HATPase_C_sf"/>
</dbReference>
<dbReference type="InterPro" id="IPR003594">
    <property type="entry name" value="HATPase_dom"/>
</dbReference>
<dbReference type="PROSITE" id="PS50109">
    <property type="entry name" value="HIS_KIN"/>
    <property type="match status" value="1"/>
</dbReference>
<dbReference type="STRING" id="104259.A0A0F7TVJ2"/>
<evidence type="ECO:0000256" key="3">
    <source>
        <dbReference type="ARBA" id="ARBA00022553"/>
    </source>
</evidence>
<dbReference type="OrthoDB" id="303614at2759"/>
<dbReference type="Pfam" id="PF02518">
    <property type="entry name" value="HATPase_c"/>
    <property type="match status" value="1"/>
</dbReference>
<evidence type="ECO:0000256" key="4">
    <source>
        <dbReference type="ARBA" id="ARBA00022679"/>
    </source>
</evidence>
<dbReference type="InterPro" id="IPR001789">
    <property type="entry name" value="Sig_transdc_resp-reg_receiver"/>
</dbReference>
<dbReference type="EMBL" id="CDHK01000009">
    <property type="protein sequence ID" value="CEJ60674.1"/>
    <property type="molecule type" value="Genomic_DNA"/>
</dbReference>
<evidence type="ECO:0000313" key="11">
    <source>
        <dbReference type="Proteomes" id="UP000042958"/>
    </source>
</evidence>
<evidence type="ECO:0000256" key="6">
    <source>
        <dbReference type="PROSITE-ProRule" id="PRU00169"/>
    </source>
</evidence>
<dbReference type="SUPFAM" id="SSF55874">
    <property type="entry name" value="ATPase domain of HSP90 chaperone/DNA topoisomerase II/histidine kinase"/>
    <property type="match status" value="1"/>
</dbReference>
<dbReference type="InterPro" id="IPR004358">
    <property type="entry name" value="Sig_transdc_His_kin-like_C"/>
</dbReference>
<dbReference type="PANTHER" id="PTHR43047">
    <property type="entry name" value="TWO-COMPONENT HISTIDINE PROTEIN KINASE"/>
    <property type="match status" value="1"/>
</dbReference>
<feature type="compositionally biased region" description="Basic and acidic residues" evidence="7">
    <location>
        <begin position="342"/>
        <end position="352"/>
    </location>
</feature>
<dbReference type="PANTHER" id="PTHR43047:SF72">
    <property type="entry name" value="OSMOSENSING HISTIDINE PROTEIN KINASE SLN1"/>
    <property type="match status" value="1"/>
</dbReference>
<dbReference type="EC" id="2.7.13.3" evidence="2"/>
<dbReference type="Gene3D" id="1.10.287.130">
    <property type="match status" value="1"/>
</dbReference>
<dbReference type="FunFam" id="3.30.450.40:FF:000083">
    <property type="entry name" value="Sensor histidine kinase/response regulator, putative (AFU_orthologue AFUA_4G00660)"/>
    <property type="match status" value="1"/>
</dbReference>
<dbReference type="FunFam" id="1.10.287.130:FF:000023">
    <property type="entry name" value="Sensor histidine kinase/response regulator, putative"/>
    <property type="match status" value="1"/>
</dbReference>
<comment type="catalytic activity">
    <reaction evidence="1">
        <text>ATP + protein L-histidine = ADP + protein N-phospho-L-histidine.</text>
        <dbReference type="EC" id="2.7.13.3"/>
    </reaction>
</comment>
<dbReference type="PRINTS" id="PR00344">
    <property type="entry name" value="BCTRLSENSOR"/>
</dbReference>
<dbReference type="Gene3D" id="3.40.50.2300">
    <property type="match status" value="1"/>
</dbReference>
<evidence type="ECO:0000256" key="7">
    <source>
        <dbReference type="SAM" id="MobiDB-lite"/>
    </source>
</evidence>
<evidence type="ECO:0000256" key="2">
    <source>
        <dbReference type="ARBA" id="ARBA00012438"/>
    </source>
</evidence>
<feature type="region of interest" description="Disordered" evidence="7">
    <location>
        <begin position="1055"/>
        <end position="1078"/>
    </location>
</feature>
<dbReference type="FunFam" id="3.30.565.10:FF:000201">
    <property type="entry name" value="Sensor histidine kinase/response regulator, putative (AFU_orthologue AFUA_4G01020)"/>
    <property type="match status" value="1"/>
</dbReference>
<feature type="domain" description="Response regulatory" evidence="9">
    <location>
        <begin position="1095"/>
        <end position="1215"/>
    </location>
</feature>
<accession>A0A0F7TVJ2</accession>
<dbReference type="CDD" id="cd17546">
    <property type="entry name" value="REC_hyHK_CKI1_RcsC-like"/>
    <property type="match status" value="1"/>
</dbReference>
<keyword evidence="3 6" id="KW-0597">Phosphoprotein</keyword>
<keyword evidence="5" id="KW-0418">Kinase</keyword>
<dbReference type="InterPro" id="IPR011006">
    <property type="entry name" value="CheY-like_superfamily"/>
</dbReference>
<evidence type="ECO:0000259" key="8">
    <source>
        <dbReference type="PROSITE" id="PS50109"/>
    </source>
</evidence>
<dbReference type="Pfam" id="PF00072">
    <property type="entry name" value="Response_reg"/>
    <property type="match status" value="1"/>
</dbReference>
<keyword evidence="4" id="KW-0808">Transferase</keyword>